<dbReference type="OrthoDB" id="408631at2759"/>
<dbReference type="Pfam" id="PF07859">
    <property type="entry name" value="Abhydrolase_3"/>
    <property type="match status" value="1"/>
</dbReference>
<dbReference type="InterPro" id="IPR013094">
    <property type="entry name" value="AB_hydrolase_3"/>
</dbReference>
<sequence>MTSTASSRSQTQAGMQHIPSDWAGRRHLMQQIELAGTEALGPIPEGVEIFWSTITLPDGWGSKTKITRPKKMTASGKHPLIVLFHGGSFVVGTPYQLNRPARDFAEKFGAVVVSPSYKLAPENPWPAPMRSAWEVLAYLANNAQSEFGANLDAPIGGFIVGGFSAGANVTAVLAGISVSGDGVDAPLAKPLTGVFISLPGMSIEETVPVEYRPLWTSRVDNANAEGTMEWCMRKC</sequence>
<dbReference type="SUPFAM" id="SSF53474">
    <property type="entry name" value="alpha/beta-Hydrolases"/>
    <property type="match status" value="1"/>
</dbReference>
<proteinExistence type="predicted"/>
<dbReference type="AlphaFoldDB" id="A0A6A6U1A9"/>
<reference evidence="2" key="1">
    <citation type="journal article" date="2020" name="Stud. Mycol.">
        <title>101 Dothideomycetes genomes: a test case for predicting lifestyles and emergence of pathogens.</title>
        <authorList>
            <person name="Haridas S."/>
            <person name="Albert R."/>
            <person name="Binder M."/>
            <person name="Bloem J."/>
            <person name="Labutti K."/>
            <person name="Salamov A."/>
            <person name="Andreopoulos B."/>
            <person name="Baker S."/>
            <person name="Barry K."/>
            <person name="Bills G."/>
            <person name="Bluhm B."/>
            <person name="Cannon C."/>
            <person name="Castanera R."/>
            <person name="Culley D."/>
            <person name="Daum C."/>
            <person name="Ezra D."/>
            <person name="Gonzalez J."/>
            <person name="Henrissat B."/>
            <person name="Kuo A."/>
            <person name="Liang C."/>
            <person name="Lipzen A."/>
            <person name="Lutzoni F."/>
            <person name="Magnuson J."/>
            <person name="Mondo S."/>
            <person name="Nolan M."/>
            <person name="Ohm R."/>
            <person name="Pangilinan J."/>
            <person name="Park H.-J."/>
            <person name="Ramirez L."/>
            <person name="Alfaro M."/>
            <person name="Sun H."/>
            <person name="Tritt A."/>
            <person name="Yoshinaga Y."/>
            <person name="Zwiers L.-H."/>
            <person name="Turgeon B."/>
            <person name="Goodwin S."/>
            <person name="Spatafora J."/>
            <person name="Crous P."/>
            <person name="Grigoriev I."/>
        </authorList>
    </citation>
    <scope>NUCLEOTIDE SEQUENCE</scope>
    <source>
        <strain evidence="2">CBS 115976</strain>
    </source>
</reference>
<organism evidence="2 3">
    <name type="scientific">Microthyrium microscopicum</name>
    <dbReference type="NCBI Taxonomy" id="703497"/>
    <lineage>
        <taxon>Eukaryota</taxon>
        <taxon>Fungi</taxon>
        <taxon>Dikarya</taxon>
        <taxon>Ascomycota</taxon>
        <taxon>Pezizomycotina</taxon>
        <taxon>Dothideomycetes</taxon>
        <taxon>Dothideomycetes incertae sedis</taxon>
        <taxon>Microthyriales</taxon>
        <taxon>Microthyriaceae</taxon>
        <taxon>Microthyrium</taxon>
    </lineage>
</organism>
<name>A0A6A6U1A9_9PEZI</name>
<dbReference type="Proteomes" id="UP000799302">
    <property type="component" value="Unassembled WGS sequence"/>
</dbReference>
<dbReference type="Gene3D" id="3.40.50.1820">
    <property type="entry name" value="alpha/beta hydrolase"/>
    <property type="match status" value="1"/>
</dbReference>
<keyword evidence="3" id="KW-1185">Reference proteome</keyword>
<gene>
    <name evidence="2" type="ORF">BT63DRAFT_429147</name>
</gene>
<dbReference type="EMBL" id="MU004241">
    <property type="protein sequence ID" value="KAF2665227.1"/>
    <property type="molecule type" value="Genomic_DNA"/>
</dbReference>
<dbReference type="GO" id="GO:0016787">
    <property type="term" value="F:hydrolase activity"/>
    <property type="evidence" value="ECO:0007669"/>
    <property type="project" value="UniProtKB-KW"/>
</dbReference>
<evidence type="ECO:0000259" key="1">
    <source>
        <dbReference type="Pfam" id="PF07859"/>
    </source>
</evidence>
<dbReference type="PANTHER" id="PTHR23024:SF24">
    <property type="entry name" value="ALPHA_BETA HYDROLASE FOLD-3 DOMAIN-CONTAINING PROTEIN"/>
    <property type="match status" value="1"/>
</dbReference>
<dbReference type="InterPro" id="IPR050466">
    <property type="entry name" value="Carboxylest/Gibb_receptor"/>
</dbReference>
<evidence type="ECO:0000313" key="2">
    <source>
        <dbReference type="EMBL" id="KAF2665227.1"/>
    </source>
</evidence>
<evidence type="ECO:0000313" key="3">
    <source>
        <dbReference type="Proteomes" id="UP000799302"/>
    </source>
</evidence>
<accession>A0A6A6U1A9</accession>
<dbReference type="InterPro" id="IPR029058">
    <property type="entry name" value="AB_hydrolase_fold"/>
</dbReference>
<dbReference type="PANTHER" id="PTHR23024">
    <property type="entry name" value="ARYLACETAMIDE DEACETYLASE"/>
    <property type="match status" value="1"/>
</dbReference>
<feature type="domain" description="Alpha/beta hydrolase fold-3" evidence="1">
    <location>
        <begin position="81"/>
        <end position="211"/>
    </location>
</feature>
<keyword evidence="2" id="KW-0378">Hydrolase</keyword>
<protein>
    <submittedName>
        <fullName evidence="2">Alpha/beta-hydrolase</fullName>
    </submittedName>
</protein>